<reference evidence="3" key="1">
    <citation type="journal article" date="2019" name="Int. J. Syst. Evol. Microbiol.">
        <title>The Global Catalogue of Microorganisms (GCM) 10K type strain sequencing project: providing services to taxonomists for standard genome sequencing and annotation.</title>
        <authorList>
            <consortium name="The Broad Institute Genomics Platform"/>
            <consortium name="The Broad Institute Genome Sequencing Center for Infectious Disease"/>
            <person name="Wu L."/>
            <person name="Ma J."/>
        </authorList>
    </citation>
    <scope>NUCLEOTIDE SEQUENCE [LARGE SCALE GENOMIC DNA]</scope>
    <source>
        <strain evidence="3">CGMCC 4.7248</strain>
    </source>
</reference>
<evidence type="ECO:0000313" key="3">
    <source>
        <dbReference type="Proteomes" id="UP001596154"/>
    </source>
</evidence>
<dbReference type="EMBL" id="JBHSNY010000004">
    <property type="protein sequence ID" value="MFC5634715.1"/>
    <property type="molecule type" value="Genomic_DNA"/>
</dbReference>
<dbReference type="Pfam" id="PF13455">
    <property type="entry name" value="MUG113"/>
    <property type="match status" value="1"/>
</dbReference>
<sequence>MARNAFGVDSSGNVGDRIPHSDKVANDDPARSYILITLRRMELSGVEIDDKAVEIATKLGRRKYEEGQEEREGRDEHLRAGVLAVRDGWKVYYVRCGNLIKIGYTANLAQRFTTIRPNEVLALEPGGQEVETRRHRQFAQLRASGEYFHPGPALQSHIVGLRSTHGSPVWTSSLVPDGRNWFPMDEA</sequence>
<dbReference type="Proteomes" id="UP001596154">
    <property type="component" value="Unassembled WGS sequence"/>
</dbReference>
<proteinExistence type="predicted"/>
<name>A0ABW0UP57_9ACTN</name>
<keyword evidence="3" id="KW-1185">Reference proteome</keyword>
<organism evidence="2 3">
    <name type="scientific">Streptomyces bullii</name>
    <dbReference type="NCBI Taxonomy" id="349910"/>
    <lineage>
        <taxon>Bacteria</taxon>
        <taxon>Bacillati</taxon>
        <taxon>Actinomycetota</taxon>
        <taxon>Actinomycetes</taxon>
        <taxon>Kitasatosporales</taxon>
        <taxon>Streptomycetaceae</taxon>
        <taxon>Streptomyces</taxon>
    </lineage>
</organism>
<gene>
    <name evidence="2" type="ORF">ACFPZJ_13190</name>
</gene>
<feature type="region of interest" description="Disordered" evidence="1">
    <location>
        <begin position="1"/>
        <end position="23"/>
    </location>
</feature>
<comment type="caution">
    <text evidence="2">The sequence shown here is derived from an EMBL/GenBank/DDBJ whole genome shotgun (WGS) entry which is preliminary data.</text>
</comment>
<dbReference type="RefSeq" id="WP_381020819.1">
    <property type="nucleotide sequence ID" value="NZ_JBHSNY010000004.1"/>
</dbReference>
<accession>A0ABW0UP57</accession>
<evidence type="ECO:0000313" key="2">
    <source>
        <dbReference type="EMBL" id="MFC5634715.1"/>
    </source>
</evidence>
<evidence type="ECO:0000256" key="1">
    <source>
        <dbReference type="SAM" id="MobiDB-lite"/>
    </source>
</evidence>
<protein>
    <submittedName>
        <fullName evidence="2">GIY-YIG nuclease family protein</fullName>
    </submittedName>
</protein>